<evidence type="ECO:0000256" key="1">
    <source>
        <dbReference type="ARBA" id="ARBA00010617"/>
    </source>
</evidence>
<dbReference type="InterPro" id="IPR036396">
    <property type="entry name" value="Cyt_P450_sf"/>
</dbReference>
<keyword evidence="4" id="KW-0560">Oxidoreductase</keyword>
<keyword evidence="2 4" id="KW-0479">Metal-binding</keyword>
<dbReference type="RefSeq" id="XP_002740465.1">
    <property type="nucleotide sequence ID" value="XM_002740419.2"/>
</dbReference>
<accession>A0ABM0GYW9</accession>
<dbReference type="PANTHER" id="PTHR24300:SF403">
    <property type="entry name" value="CYTOCHROME P450 306A1"/>
    <property type="match status" value="1"/>
</dbReference>
<comment type="similarity">
    <text evidence="1 4">Belongs to the cytochrome P450 family.</text>
</comment>
<feature type="signal peptide" evidence="5">
    <location>
        <begin position="1"/>
        <end position="26"/>
    </location>
</feature>
<keyword evidence="3 4" id="KW-0408">Iron</keyword>
<dbReference type="SUPFAM" id="SSF48264">
    <property type="entry name" value="Cytochrome P450"/>
    <property type="match status" value="1"/>
</dbReference>
<name>A0ABM0GYW9_SACKO</name>
<dbReference type="InterPro" id="IPR002401">
    <property type="entry name" value="Cyt_P450_E_grp-I"/>
</dbReference>
<dbReference type="PANTHER" id="PTHR24300">
    <property type="entry name" value="CYTOCHROME P450 508A4-RELATED"/>
    <property type="match status" value="1"/>
</dbReference>
<dbReference type="Gene3D" id="1.10.630.10">
    <property type="entry name" value="Cytochrome P450"/>
    <property type="match status" value="1"/>
</dbReference>
<evidence type="ECO:0000256" key="3">
    <source>
        <dbReference type="ARBA" id="ARBA00023004"/>
    </source>
</evidence>
<dbReference type="PRINTS" id="PR00463">
    <property type="entry name" value="EP450I"/>
</dbReference>
<evidence type="ECO:0000313" key="7">
    <source>
        <dbReference type="RefSeq" id="XP_002740465.1"/>
    </source>
</evidence>
<evidence type="ECO:0000256" key="5">
    <source>
        <dbReference type="SAM" id="SignalP"/>
    </source>
</evidence>
<keyword evidence="4" id="KW-0349">Heme</keyword>
<proteinExistence type="inferred from homology"/>
<dbReference type="InterPro" id="IPR050182">
    <property type="entry name" value="Cytochrome_P450_fam2"/>
</dbReference>
<dbReference type="PRINTS" id="PR00385">
    <property type="entry name" value="P450"/>
</dbReference>
<protein>
    <submittedName>
        <fullName evidence="7">Cytochrome P450 2U1-like</fullName>
    </submittedName>
</protein>
<keyword evidence="4" id="KW-0503">Monooxygenase</keyword>
<dbReference type="InterPro" id="IPR017972">
    <property type="entry name" value="Cyt_P450_CS"/>
</dbReference>
<dbReference type="Proteomes" id="UP000694865">
    <property type="component" value="Unplaced"/>
</dbReference>
<gene>
    <name evidence="7" type="primary">LOC100370626</name>
</gene>
<evidence type="ECO:0000313" key="6">
    <source>
        <dbReference type="Proteomes" id="UP000694865"/>
    </source>
</evidence>
<sequence length="495" mass="56962">MMFVPTDPLSLLVLLMIMLLVWITTQHYLAPCKNFPPGPWGLPIIGSFMYFGSDIHKDMMKLSKTYGDVYSVKMGSRISVVVNGVNAIKECLVKKGNDFADRPYSWIVEQYNPRYEGIADGRFNEKWQRRRQFAHTTLRGFGFGKTSMESKICEEISFLLDEFRDLQDKPIDTGAILNRSVSNVICSITFGKRFNYSDPKFNFIIDTMGKWFEVMGTMYELDFLPFRRPFNRSNIHNYNTLGADLKKFCKQQIDEHREVFDPDNIGDFIDAYLAETMKQDGNKDLTDDQLKHTLVDLFSAGTETTATTLKWGLLLMVLHPEIQDKVFNEIDQVVGENRLPRLDDRKNLPYTEATLLEIQRFGSIAPFSLPHCALKDTSLDGYNIPKGTEIIISLWSIHRETTIWPDPDKFDPMRFYDEKNNALKKSEHFMPFSAGRRVCMGEQLAKHELFLYFSAMINQFKFSLPVGAKKPSTDGVLGLTLVPEPYQVVIRERSA</sequence>
<evidence type="ECO:0000256" key="4">
    <source>
        <dbReference type="RuleBase" id="RU000461"/>
    </source>
</evidence>
<evidence type="ECO:0000256" key="2">
    <source>
        <dbReference type="ARBA" id="ARBA00022723"/>
    </source>
</evidence>
<organism evidence="6 7">
    <name type="scientific">Saccoglossus kowalevskii</name>
    <name type="common">Acorn worm</name>
    <dbReference type="NCBI Taxonomy" id="10224"/>
    <lineage>
        <taxon>Eukaryota</taxon>
        <taxon>Metazoa</taxon>
        <taxon>Hemichordata</taxon>
        <taxon>Enteropneusta</taxon>
        <taxon>Harrimaniidae</taxon>
        <taxon>Saccoglossus</taxon>
    </lineage>
</organism>
<dbReference type="Pfam" id="PF00067">
    <property type="entry name" value="p450"/>
    <property type="match status" value="1"/>
</dbReference>
<reference evidence="7" key="1">
    <citation type="submission" date="2025-08" db="UniProtKB">
        <authorList>
            <consortium name="RefSeq"/>
        </authorList>
    </citation>
    <scope>IDENTIFICATION</scope>
    <source>
        <tissue evidence="7">Testes</tissue>
    </source>
</reference>
<dbReference type="PROSITE" id="PS00086">
    <property type="entry name" value="CYTOCHROME_P450"/>
    <property type="match status" value="1"/>
</dbReference>
<keyword evidence="5" id="KW-0732">Signal</keyword>
<keyword evidence="6" id="KW-1185">Reference proteome</keyword>
<feature type="chain" id="PRO_5045155792" evidence="5">
    <location>
        <begin position="27"/>
        <end position="495"/>
    </location>
</feature>
<dbReference type="InterPro" id="IPR001128">
    <property type="entry name" value="Cyt_P450"/>
</dbReference>
<dbReference type="GeneID" id="100370626"/>